<dbReference type="OrthoDB" id="6431884at2759"/>
<evidence type="ECO:0000313" key="1">
    <source>
        <dbReference type="EMBL" id="GBP14489.1"/>
    </source>
</evidence>
<comment type="caution">
    <text evidence="1">The sequence shown here is derived from an EMBL/GenBank/DDBJ whole genome shotgun (WGS) entry which is preliminary data.</text>
</comment>
<accession>A0A4C1TIW5</accession>
<keyword evidence="2" id="KW-1185">Reference proteome</keyword>
<proteinExistence type="predicted"/>
<dbReference type="EMBL" id="BGZK01005545">
    <property type="protein sequence ID" value="GBP14489.1"/>
    <property type="molecule type" value="Genomic_DNA"/>
</dbReference>
<protein>
    <submittedName>
        <fullName evidence="1">Uncharacterized protein</fullName>
    </submittedName>
</protein>
<evidence type="ECO:0000313" key="2">
    <source>
        <dbReference type="Proteomes" id="UP000299102"/>
    </source>
</evidence>
<name>A0A4C1TIW5_EUMVA</name>
<organism evidence="1 2">
    <name type="scientific">Eumeta variegata</name>
    <name type="common">Bagworm moth</name>
    <name type="synonym">Eumeta japonica</name>
    <dbReference type="NCBI Taxonomy" id="151549"/>
    <lineage>
        <taxon>Eukaryota</taxon>
        <taxon>Metazoa</taxon>
        <taxon>Ecdysozoa</taxon>
        <taxon>Arthropoda</taxon>
        <taxon>Hexapoda</taxon>
        <taxon>Insecta</taxon>
        <taxon>Pterygota</taxon>
        <taxon>Neoptera</taxon>
        <taxon>Endopterygota</taxon>
        <taxon>Lepidoptera</taxon>
        <taxon>Glossata</taxon>
        <taxon>Ditrysia</taxon>
        <taxon>Tineoidea</taxon>
        <taxon>Psychidae</taxon>
        <taxon>Oiketicinae</taxon>
        <taxon>Eumeta</taxon>
    </lineage>
</organism>
<dbReference type="Proteomes" id="UP000299102">
    <property type="component" value="Unassembled WGS sequence"/>
</dbReference>
<dbReference type="AlphaFoldDB" id="A0A4C1TIW5"/>
<gene>
    <name evidence="1" type="ORF">EVAR_93749_1</name>
</gene>
<reference evidence="1 2" key="1">
    <citation type="journal article" date="2019" name="Commun. Biol.">
        <title>The bagworm genome reveals a unique fibroin gene that provides high tensile strength.</title>
        <authorList>
            <person name="Kono N."/>
            <person name="Nakamura H."/>
            <person name="Ohtoshi R."/>
            <person name="Tomita M."/>
            <person name="Numata K."/>
            <person name="Arakawa K."/>
        </authorList>
    </citation>
    <scope>NUCLEOTIDE SEQUENCE [LARGE SCALE GENOMIC DNA]</scope>
</reference>
<sequence>MCSFDVRGKPLSEGQHWSALGVFGPRAHFVTSPPPAALHARREAPRRGRLPVPSGLQEHADHELQIQPHGRRIGFLFFLIVLQEGCEESSDRYTFELRFTFHQLARQTSVCPFLLVSRPSYQCLQFLHHELRINLHLLYQSTSNLILVRFLSRHQFWSQSWA</sequence>